<dbReference type="RefSeq" id="XP_001030156.1">
    <property type="nucleotide sequence ID" value="XM_001030156.1"/>
</dbReference>
<dbReference type="InParanoid" id="Q22B15"/>
<protein>
    <submittedName>
        <fullName evidence="8">MFS transporter</fullName>
    </submittedName>
</protein>
<dbReference type="PANTHER" id="PTHR48022">
    <property type="entry name" value="PLASTIDIC GLUCOSE TRANSPORTER 4"/>
    <property type="match status" value="1"/>
</dbReference>
<dbReference type="InterPro" id="IPR050360">
    <property type="entry name" value="MFS_Sugar_Transporters"/>
</dbReference>
<evidence type="ECO:0000256" key="4">
    <source>
        <dbReference type="ARBA" id="ARBA00022989"/>
    </source>
</evidence>
<dbReference type="InterPro" id="IPR005828">
    <property type="entry name" value="MFS_sugar_transport-like"/>
</dbReference>
<dbReference type="EMBL" id="GG662450">
    <property type="protein sequence ID" value="EAR82493.1"/>
    <property type="molecule type" value="Genomic_DNA"/>
</dbReference>
<dbReference type="HOGENOM" id="CLU_001265_30_5_1"/>
<feature type="transmembrane region" description="Helical" evidence="6">
    <location>
        <begin position="345"/>
        <end position="363"/>
    </location>
</feature>
<dbReference type="SUPFAM" id="SSF103473">
    <property type="entry name" value="MFS general substrate transporter"/>
    <property type="match status" value="1"/>
</dbReference>
<evidence type="ECO:0000259" key="7">
    <source>
        <dbReference type="PROSITE" id="PS50850"/>
    </source>
</evidence>
<feature type="transmembrane region" description="Helical" evidence="6">
    <location>
        <begin position="155"/>
        <end position="173"/>
    </location>
</feature>
<feature type="transmembrane region" description="Helical" evidence="6">
    <location>
        <begin position="443"/>
        <end position="461"/>
    </location>
</feature>
<evidence type="ECO:0000256" key="6">
    <source>
        <dbReference type="SAM" id="Phobius"/>
    </source>
</evidence>
<dbReference type="InterPro" id="IPR036259">
    <property type="entry name" value="MFS_trans_sf"/>
</dbReference>
<proteinExistence type="inferred from homology"/>
<dbReference type="GO" id="GO:0005351">
    <property type="term" value="F:carbohydrate:proton symporter activity"/>
    <property type="evidence" value="ECO:0007669"/>
    <property type="project" value="TreeGrafter"/>
</dbReference>
<keyword evidence="4 6" id="KW-1133">Transmembrane helix</keyword>
<accession>Q22B15</accession>
<dbReference type="OrthoDB" id="6612291at2759"/>
<dbReference type="STRING" id="312017.Q22B15"/>
<feature type="transmembrane region" description="Helical" evidence="6">
    <location>
        <begin position="98"/>
        <end position="116"/>
    </location>
</feature>
<evidence type="ECO:0000313" key="9">
    <source>
        <dbReference type="Proteomes" id="UP000009168"/>
    </source>
</evidence>
<dbReference type="eggNOG" id="KOG0569">
    <property type="taxonomic scope" value="Eukaryota"/>
</dbReference>
<organism evidence="8 9">
    <name type="scientific">Tetrahymena thermophila (strain SB210)</name>
    <dbReference type="NCBI Taxonomy" id="312017"/>
    <lineage>
        <taxon>Eukaryota</taxon>
        <taxon>Sar</taxon>
        <taxon>Alveolata</taxon>
        <taxon>Ciliophora</taxon>
        <taxon>Intramacronucleata</taxon>
        <taxon>Oligohymenophorea</taxon>
        <taxon>Hymenostomatida</taxon>
        <taxon>Tetrahymenina</taxon>
        <taxon>Tetrahymenidae</taxon>
        <taxon>Tetrahymena</taxon>
    </lineage>
</organism>
<keyword evidence="3 6" id="KW-0812">Transmembrane</keyword>
<feature type="transmembrane region" description="Helical" evidence="6">
    <location>
        <begin position="66"/>
        <end position="86"/>
    </location>
</feature>
<feature type="domain" description="Major facilitator superfamily (MFS) profile" evidence="7">
    <location>
        <begin position="17"/>
        <end position="488"/>
    </location>
</feature>
<feature type="transmembrane region" description="Helical" evidence="6">
    <location>
        <begin position="372"/>
        <end position="393"/>
    </location>
</feature>
<keyword evidence="5 6" id="KW-0472">Membrane</keyword>
<dbReference type="GO" id="GO:0016020">
    <property type="term" value="C:membrane"/>
    <property type="evidence" value="ECO:0007669"/>
    <property type="project" value="UniProtKB-SubCell"/>
</dbReference>
<sequence length="531" mass="61139">MPDKNYHHISDLSLFLRVQSVCAGAIYQGYTNIELLFTGAYILSKSGIDIFDMSDPSKPQTENAHYMPLLIGLIICVSGFIVSYFIPLFTTKIERRQCMIISDLIFLIATIFTQLPTWELFMISRLLMGITCAIDLVVTPLYIREISPDNMAGKTGCLFQANIFIGGILAFLMQIPVDEFTSNDQPIGNKWRIVFVFPAILSIIRIISILVFYKIDTPYHYYRKGDQVQGKEALQQIYQEKYVPHFVEQHQKSSCIDVPDHQAINQRKIAEQQTLLSEAEQKIFKTDIQQKVETIKQYENSYKNRLRVGIVVNFCQQMTGCTALTGLSSVVIGLISSNYETKRCIILGTYFFLLFVAVLGVAFNRKLARKKYLVGGFLLCSIFQFILAIISSFKTTLKENITLQFVFLLFIFFFYAAYNFTVGPVTVILTTDILKDRGLSDSIMANWLGLFFSFILLINPYQYINHIIYGSFAFFGFIFSINYIVETRWLNFSNIQELYKDTQKDQHERIYNEQINIHKNLELQHLITSNV</sequence>
<keyword evidence="9" id="KW-1185">Reference proteome</keyword>
<evidence type="ECO:0000256" key="1">
    <source>
        <dbReference type="ARBA" id="ARBA00004141"/>
    </source>
</evidence>
<dbReference type="KEGG" id="tet:TTHERM_01125280"/>
<reference evidence="9" key="1">
    <citation type="journal article" date="2006" name="PLoS Biol.">
        <title>Macronuclear genome sequence of the ciliate Tetrahymena thermophila, a model eukaryote.</title>
        <authorList>
            <person name="Eisen J.A."/>
            <person name="Coyne R.S."/>
            <person name="Wu M."/>
            <person name="Wu D."/>
            <person name="Thiagarajan M."/>
            <person name="Wortman J.R."/>
            <person name="Badger J.H."/>
            <person name="Ren Q."/>
            <person name="Amedeo P."/>
            <person name="Jones K.M."/>
            <person name="Tallon L.J."/>
            <person name="Delcher A.L."/>
            <person name="Salzberg S.L."/>
            <person name="Silva J.C."/>
            <person name="Haas B.J."/>
            <person name="Majoros W.H."/>
            <person name="Farzad M."/>
            <person name="Carlton J.M."/>
            <person name="Smith R.K. Jr."/>
            <person name="Garg J."/>
            <person name="Pearlman R.E."/>
            <person name="Karrer K.M."/>
            <person name="Sun L."/>
            <person name="Manning G."/>
            <person name="Elde N.C."/>
            <person name="Turkewitz A.P."/>
            <person name="Asai D.J."/>
            <person name="Wilkes D.E."/>
            <person name="Wang Y."/>
            <person name="Cai H."/>
            <person name="Collins K."/>
            <person name="Stewart B.A."/>
            <person name="Lee S.R."/>
            <person name="Wilamowska K."/>
            <person name="Weinberg Z."/>
            <person name="Ruzzo W.L."/>
            <person name="Wloga D."/>
            <person name="Gaertig J."/>
            <person name="Frankel J."/>
            <person name="Tsao C.-C."/>
            <person name="Gorovsky M.A."/>
            <person name="Keeling P.J."/>
            <person name="Waller R.F."/>
            <person name="Patron N.J."/>
            <person name="Cherry J.M."/>
            <person name="Stover N.A."/>
            <person name="Krieger C.J."/>
            <person name="del Toro C."/>
            <person name="Ryder H.F."/>
            <person name="Williamson S.C."/>
            <person name="Barbeau R.A."/>
            <person name="Hamilton E.P."/>
            <person name="Orias E."/>
        </authorList>
    </citation>
    <scope>NUCLEOTIDE SEQUENCE [LARGE SCALE GENOMIC DNA]</scope>
    <source>
        <strain evidence="9">SB210</strain>
    </source>
</reference>
<gene>
    <name evidence="8" type="ORF">TTHERM_01125280</name>
</gene>
<dbReference type="Pfam" id="PF00083">
    <property type="entry name" value="Sugar_tr"/>
    <property type="match status" value="1"/>
</dbReference>
<evidence type="ECO:0000256" key="5">
    <source>
        <dbReference type="ARBA" id="ARBA00023136"/>
    </source>
</evidence>
<dbReference type="AlphaFoldDB" id="Q22B15"/>
<feature type="transmembrane region" description="Helical" evidence="6">
    <location>
        <begin position="193"/>
        <end position="213"/>
    </location>
</feature>
<dbReference type="Gene3D" id="1.20.1250.20">
    <property type="entry name" value="MFS general substrate transporter like domains"/>
    <property type="match status" value="1"/>
</dbReference>
<evidence type="ECO:0000256" key="2">
    <source>
        <dbReference type="ARBA" id="ARBA00010992"/>
    </source>
</evidence>
<dbReference type="PANTHER" id="PTHR48022:SF2">
    <property type="entry name" value="PLASTIDIC GLUCOSE TRANSPORTER 4"/>
    <property type="match status" value="1"/>
</dbReference>
<dbReference type="GeneID" id="7840132"/>
<feature type="transmembrane region" description="Helical" evidence="6">
    <location>
        <begin position="122"/>
        <end position="143"/>
    </location>
</feature>
<dbReference type="InterPro" id="IPR020846">
    <property type="entry name" value="MFS_dom"/>
</dbReference>
<evidence type="ECO:0000256" key="3">
    <source>
        <dbReference type="ARBA" id="ARBA00022692"/>
    </source>
</evidence>
<feature type="transmembrane region" description="Helical" evidence="6">
    <location>
        <begin position="405"/>
        <end position="431"/>
    </location>
</feature>
<comment type="subcellular location">
    <subcellularLocation>
        <location evidence="1">Membrane</location>
        <topology evidence="1">Multi-pass membrane protein</topology>
    </subcellularLocation>
</comment>
<dbReference type="Proteomes" id="UP000009168">
    <property type="component" value="Unassembled WGS sequence"/>
</dbReference>
<feature type="transmembrane region" description="Helical" evidence="6">
    <location>
        <begin position="467"/>
        <end position="485"/>
    </location>
</feature>
<name>Q22B15_TETTS</name>
<evidence type="ECO:0000313" key="8">
    <source>
        <dbReference type="EMBL" id="EAR82493.1"/>
    </source>
</evidence>
<dbReference type="PROSITE" id="PS50850">
    <property type="entry name" value="MFS"/>
    <property type="match status" value="1"/>
</dbReference>
<comment type="similarity">
    <text evidence="2">Belongs to the major facilitator superfamily. Sugar transporter (TC 2.A.1.1) family.</text>
</comment>